<dbReference type="EMBL" id="JAOAOG010000096">
    <property type="protein sequence ID" value="KAJ6249736.1"/>
    <property type="molecule type" value="Genomic_DNA"/>
</dbReference>
<evidence type="ECO:0000256" key="1">
    <source>
        <dbReference type="SAM" id="Coils"/>
    </source>
</evidence>
<keyword evidence="1" id="KW-0175">Coiled coil</keyword>
<organism evidence="2 3">
    <name type="scientific">Anaeramoeba flamelloides</name>
    <dbReference type="NCBI Taxonomy" id="1746091"/>
    <lineage>
        <taxon>Eukaryota</taxon>
        <taxon>Metamonada</taxon>
        <taxon>Anaeramoebidae</taxon>
        <taxon>Anaeramoeba</taxon>
    </lineage>
</organism>
<proteinExistence type="predicted"/>
<accession>A0ABQ8YYN1</accession>
<protein>
    <submittedName>
        <fullName evidence="2">Uncharacterized protein</fullName>
    </submittedName>
</protein>
<feature type="coiled-coil region" evidence="1">
    <location>
        <begin position="83"/>
        <end position="110"/>
    </location>
</feature>
<gene>
    <name evidence="2" type="ORF">M0813_16767</name>
</gene>
<dbReference type="Proteomes" id="UP001150062">
    <property type="component" value="Unassembled WGS sequence"/>
</dbReference>
<name>A0ABQ8YYN1_9EUKA</name>
<sequence length="172" mass="20529">MDISNLNLNKLRVDQLKNLIRILHQQTKHTKANIDLLQTKNENITRELEKTKTRTRKSLKTSFKQISNLKFKALQYDNVVSRHERLSIKIQKIKEKNEKLKAKDRNIEAHVYNRFKKQVEENLKSESDLRNKVDELRKTKNKNKKSLKTSFKQISCFSPLTFDQKSQKLHEK</sequence>
<reference evidence="2" key="1">
    <citation type="submission" date="2022-08" db="EMBL/GenBank/DDBJ databases">
        <title>Novel sulfate-reducing endosymbionts in the free-living metamonad Anaeramoeba.</title>
        <authorList>
            <person name="Jerlstrom-Hultqvist J."/>
            <person name="Cepicka I."/>
            <person name="Gallot-Lavallee L."/>
            <person name="Salas-Leiva D."/>
            <person name="Curtis B.A."/>
            <person name="Zahonova K."/>
            <person name="Pipaliya S."/>
            <person name="Dacks J."/>
            <person name="Roger A.J."/>
        </authorList>
    </citation>
    <scope>NUCLEOTIDE SEQUENCE</scope>
    <source>
        <strain evidence="2">Schooner1</strain>
    </source>
</reference>
<evidence type="ECO:0000313" key="3">
    <source>
        <dbReference type="Proteomes" id="UP001150062"/>
    </source>
</evidence>
<evidence type="ECO:0000313" key="2">
    <source>
        <dbReference type="EMBL" id="KAJ6249736.1"/>
    </source>
</evidence>
<keyword evidence="3" id="KW-1185">Reference proteome</keyword>
<comment type="caution">
    <text evidence="2">The sequence shown here is derived from an EMBL/GenBank/DDBJ whole genome shotgun (WGS) entry which is preliminary data.</text>
</comment>